<gene>
    <name evidence="1" type="ORF">Anapl_16606</name>
</gene>
<name>R0KWV6_ANAPL</name>
<dbReference type="Proteomes" id="UP000296049">
    <property type="component" value="Unassembled WGS sequence"/>
</dbReference>
<accession>R0KWV6</accession>
<proteinExistence type="predicted"/>
<reference evidence="2" key="1">
    <citation type="journal article" date="2013" name="Nat. Genet.">
        <title>The duck genome and transcriptome provide insight into an avian influenza virus reservoir species.</title>
        <authorList>
            <person name="Huang Y."/>
            <person name="Li Y."/>
            <person name="Burt D.W."/>
            <person name="Chen H."/>
            <person name="Zhang Y."/>
            <person name="Qian W."/>
            <person name="Kim H."/>
            <person name="Gan S."/>
            <person name="Zhao Y."/>
            <person name="Li J."/>
            <person name="Yi K."/>
            <person name="Feng H."/>
            <person name="Zhu P."/>
            <person name="Li B."/>
            <person name="Liu Q."/>
            <person name="Fairley S."/>
            <person name="Magor K.E."/>
            <person name="Du Z."/>
            <person name="Hu X."/>
            <person name="Goodman L."/>
            <person name="Tafer H."/>
            <person name="Vignal A."/>
            <person name="Lee T."/>
            <person name="Kim K.W."/>
            <person name="Sheng Z."/>
            <person name="An Y."/>
            <person name="Searle S."/>
            <person name="Herrero J."/>
            <person name="Groenen M.A."/>
            <person name="Crooijmans R.P."/>
            <person name="Faraut T."/>
            <person name="Cai Q."/>
            <person name="Webster R.G."/>
            <person name="Aldridge J.R."/>
            <person name="Warren W.C."/>
            <person name="Bartschat S."/>
            <person name="Kehr S."/>
            <person name="Marz M."/>
            <person name="Stadler P.F."/>
            <person name="Smith J."/>
            <person name="Kraus R.H."/>
            <person name="Zhao Y."/>
            <person name="Ren L."/>
            <person name="Fei J."/>
            <person name="Morisson M."/>
            <person name="Kaiser P."/>
            <person name="Griffin D.K."/>
            <person name="Rao M."/>
            <person name="Pitel F."/>
            <person name="Wang J."/>
            <person name="Li N."/>
        </authorList>
    </citation>
    <scope>NUCLEOTIDE SEQUENCE [LARGE SCALE GENOMIC DNA]</scope>
</reference>
<keyword evidence="2" id="KW-1185">Reference proteome</keyword>
<evidence type="ECO:0000313" key="2">
    <source>
        <dbReference type="Proteomes" id="UP000296049"/>
    </source>
</evidence>
<organism evidence="1 2">
    <name type="scientific">Anas platyrhynchos</name>
    <name type="common">Mallard</name>
    <name type="synonym">Anas boschas</name>
    <dbReference type="NCBI Taxonomy" id="8839"/>
    <lineage>
        <taxon>Eukaryota</taxon>
        <taxon>Metazoa</taxon>
        <taxon>Chordata</taxon>
        <taxon>Craniata</taxon>
        <taxon>Vertebrata</taxon>
        <taxon>Euteleostomi</taxon>
        <taxon>Archelosauria</taxon>
        <taxon>Archosauria</taxon>
        <taxon>Dinosauria</taxon>
        <taxon>Saurischia</taxon>
        <taxon>Theropoda</taxon>
        <taxon>Coelurosauria</taxon>
        <taxon>Aves</taxon>
        <taxon>Neognathae</taxon>
        <taxon>Galloanserae</taxon>
        <taxon>Anseriformes</taxon>
        <taxon>Anatidae</taxon>
        <taxon>Anatinae</taxon>
        <taxon>Anas</taxon>
    </lineage>
</organism>
<protein>
    <submittedName>
        <fullName evidence="1">Uncharacterized protein</fullName>
    </submittedName>
</protein>
<dbReference type="EMBL" id="KB745793">
    <property type="protein sequence ID" value="EOA93649.1"/>
    <property type="molecule type" value="Genomic_DNA"/>
</dbReference>
<evidence type="ECO:0000313" key="1">
    <source>
        <dbReference type="EMBL" id="EOA93649.1"/>
    </source>
</evidence>
<sequence length="694" mass="77516">MCLSKVTESSQQGHQANQILSGQCYLAANQYSCNCTGLTSGEHMAAAHTRLTRTHRAHRQHTGLDIARAHGTRHAHTQQMSHPFALTVLDNVLASPLGLLLRGLAQLLRATLGVGHRLAQGSEFLPERGQEQLVGDQYWALCFQERRWQRQISLQVKIVDHLSEQMQMSRKEQQKAEIISMARTKSQAEEPPMERELERGVEGEEDKRHMGLHCLLQPTTRNIYVVSAARKAKPDSAEKHARQRHSKSLTETAVVRSSWQADGESTPMLEALLLRPQHLHNLRSASGPKMAIESNLEFGTCSFFTQFIETESQAVFSLTVKTHKPRIKSHGLLQTVLTLTTLTPERKVAAIHVSSPPTLPQLNPLQRKAWNNLIFTEFSTPSVQLLVEESSSERHNKTTRDVTCRREIEIPPFMSAGLGLVPPLRGAQPPHAELVVYTRVTSPSTGSNRGSTPVPRQKSLLWSKNLEFRSTLLFFHVFAISLHDPKADKVCEMERVTGSFLTPAWLAHRVLKYCSFSSYSICLLELETYQPFRFTQLASAEPRQKCLPSLAPITSEREDVHAHIRELKVLVSAAENMLSQARKSTCVRISLNSTFHEDSAELTPAFHLQALCLQQTLKAAAACPSVLPNTVLAGSKHSELCRRVALACSTQTDRSGVNLHCRLHPGFTLNSIRQLRFTCMHAQGAEIGETITSY</sequence>
<dbReference type="AlphaFoldDB" id="R0KWV6"/>